<dbReference type="AlphaFoldDB" id="A0A6J5ZW83"/>
<dbReference type="InterPro" id="IPR029016">
    <property type="entry name" value="GAF-like_dom_sf"/>
</dbReference>
<dbReference type="PROSITE" id="PS51077">
    <property type="entry name" value="HTH_ICLR"/>
    <property type="match status" value="1"/>
</dbReference>
<dbReference type="PANTHER" id="PTHR30136:SF35">
    <property type="entry name" value="HTH-TYPE TRANSCRIPTIONAL REGULATOR RV1719"/>
    <property type="match status" value="1"/>
</dbReference>
<protein>
    <submittedName>
        <fullName evidence="6">Unannotated protein</fullName>
    </submittedName>
</protein>
<dbReference type="SUPFAM" id="SSF55781">
    <property type="entry name" value="GAF domain-like"/>
    <property type="match status" value="1"/>
</dbReference>
<dbReference type="EMBL" id="CAESAN010000142">
    <property type="protein sequence ID" value="CAB4346641.1"/>
    <property type="molecule type" value="Genomic_DNA"/>
</dbReference>
<keyword evidence="2" id="KW-0238">DNA-binding</keyword>
<dbReference type="InterPro" id="IPR036388">
    <property type="entry name" value="WH-like_DNA-bd_sf"/>
</dbReference>
<evidence type="ECO:0000313" key="6">
    <source>
        <dbReference type="EMBL" id="CAB4346641.1"/>
    </source>
</evidence>
<evidence type="ECO:0000256" key="2">
    <source>
        <dbReference type="ARBA" id="ARBA00023125"/>
    </source>
</evidence>
<evidence type="ECO:0000256" key="3">
    <source>
        <dbReference type="ARBA" id="ARBA00023163"/>
    </source>
</evidence>
<accession>A0A6J5ZW83</accession>
<dbReference type="Gene3D" id="1.10.10.10">
    <property type="entry name" value="Winged helix-like DNA-binding domain superfamily/Winged helix DNA-binding domain"/>
    <property type="match status" value="1"/>
</dbReference>
<dbReference type="GO" id="GO:0003677">
    <property type="term" value="F:DNA binding"/>
    <property type="evidence" value="ECO:0007669"/>
    <property type="project" value="UniProtKB-KW"/>
</dbReference>
<dbReference type="Gene3D" id="3.30.450.40">
    <property type="match status" value="1"/>
</dbReference>
<feature type="domain" description="IclR-ED" evidence="5">
    <location>
        <begin position="82"/>
        <end position="260"/>
    </location>
</feature>
<evidence type="ECO:0000259" key="5">
    <source>
        <dbReference type="PROSITE" id="PS51078"/>
    </source>
</evidence>
<dbReference type="InterPro" id="IPR005471">
    <property type="entry name" value="Tscrpt_reg_IclR_N"/>
</dbReference>
<keyword evidence="1" id="KW-0805">Transcription regulation</keyword>
<dbReference type="InterPro" id="IPR050707">
    <property type="entry name" value="HTH_MetabolicPath_Reg"/>
</dbReference>
<dbReference type="InterPro" id="IPR036390">
    <property type="entry name" value="WH_DNA-bd_sf"/>
</dbReference>
<dbReference type="Pfam" id="PF01614">
    <property type="entry name" value="IclR_C"/>
    <property type="match status" value="1"/>
</dbReference>
<proteinExistence type="predicted"/>
<reference evidence="6" key="1">
    <citation type="submission" date="2020-05" db="EMBL/GenBank/DDBJ databases">
        <authorList>
            <person name="Chiriac C."/>
            <person name="Salcher M."/>
            <person name="Ghai R."/>
            <person name="Kavagutti S V."/>
        </authorList>
    </citation>
    <scope>NUCLEOTIDE SEQUENCE</scope>
</reference>
<dbReference type="GO" id="GO:0045892">
    <property type="term" value="P:negative regulation of DNA-templated transcription"/>
    <property type="evidence" value="ECO:0007669"/>
    <property type="project" value="TreeGrafter"/>
</dbReference>
<evidence type="ECO:0000259" key="4">
    <source>
        <dbReference type="PROSITE" id="PS51077"/>
    </source>
</evidence>
<dbReference type="PROSITE" id="PS51078">
    <property type="entry name" value="ICLR_ED"/>
    <property type="match status" value="1"/>
</dbReference>
<evidence type="ECO:0000256" key="1">
    <source>
        <dbReference type="ARBA" id="ARBA00023015"/>
    </source>
</evidence>
<feature type="domain" description="HTH iclR-type" evidence="4">
    <location>
        <begin position="19"/>
        <end position="81"/>
    </location>
</feature>
<dbReference type="SUPFAM" id="SSF46785">
    <property type="entry name" value="Winged helix' DNA-binding domain"/>
    <property type="match status" value="1"/>
</dbReference>
<organism evidence="6">
    <name type="scientific">freshwater metagenome</name>
    <dbReference type="NCBI Taxonomy" id="449393"/>
    <lineage>
        <taxon>unclassified sequences</taxon>
        <taxon>metagenomes</taxon>
        <taxon>ecological metagenomes</taxon>
    </lineage>
</organism>
<name>A0A6J5ZW83_9ZZZZ</name>
<keyword evidence="3" id="KW-0804">Transcription</keyword>
<dbReference type="Pfam" id="PF09339">
    <property type="entry name" value="HTH_IclR"/>
    <property type="match status" value="1"/>
</dbReference>
<gene>
    <name evidence="6" type="ORF">UFOPK3547_01425</name>
</gene>
<dbReference type="SMART" id="SM00346">
    <property type="entry name" value="HTH_ICLR"/>
    <property type="match status" value="1"/>
</dbReference>
<dbReference type="GO" id="GO:0003700">
    <property type="term" value="F:DNA-binding transcription factor activity"/>
    <property type="evidence" value="ECO:0007669"/>
    <property type="project" value="TreeGrafter"/>
</dbReference>
<sequence length="263" mass="26846">MYPDSTSSSDGNATGLRPIASVARAATLLDELAAAPDGLGTNEIARRIGINPSNASRLLGTLRASRLVDRIGEDGPWRLGLHLVALADRALASLDVRELARPAMRRLAAQTGETVTLSVSAGGEAVTVEFVPGAGSVVSVAQLGRPSVAHATATGKVMLAFGDVPLPDGELEAYTDRTITERKPLAAEVKAARAGGFAAAVGEREVDLVALAVPIIGGGGRLIAILGLQGPESRLTAKRRDEFVPALLEAAGEVAAALGAGPR</sequence>
<dbReference type="PANTHER" id="PTHR30136">
    <property type="entry name" value="HELIX-TURN-HELIX TRANSCRIPTIONAL REGULATOR, ICLR FAMILY"/>
    <property type="match status" value="1"/>
</dbReference>
<dbReference type="InterPro" id="IPR014757">
    <property type="entry name" value="Tscrpt_reg_IclR_C"/>
</dbReference>